<keyword evidence="2" id="KW-1185">Reference proteome</keyword>
<protein>
    <submittedName>
        <fullName evidence="1">Uncharacterized protein</fullName>
    </submittedName>
</protein>
<dbReference type="AlphaFoldDB" id="A0AAE1B9J6"/>
<comment type="caution">
    <text evidence="1">The sequence shown here is derived from an EMBL/GenBank/DDBJ whole genome shotgun (WGS) entry which is preliminary data.</text>
</comment>
<accession>A0AAE1B9J6</accession>
<proteinExistence type="predicted"/>
<evidence type="ECO:0000313" key="1">
    <source>
        <dbReference type="EMBL" id="KAK3801306.1"/>
    </source>
</evidence>
<organism evidence="1 2">
    <name type="scientific">Elysia crispata</name>
    <name type="common">lettuce slug</name>
    <dbReference type="NCBI Taxonomy" id="231223"/>
    <lineage>
        <taxon>Eukaryota</taxon>
        <taxon>Metazoa</taxon>
        <taxon>Spiralia</taxon>
        <taxon>Lophotrochozoa</taxon>
        <taxon>Mollusca</taxon>
        <taxon>Gastropoda</taxon>
        <taxon>Heterobranchia</taxon>
        <taxon>Euthyneura</taxon>
        <taxon>Panpulmonata</taxon>
        <taxon>Sacoglossa</taxon>
        <taxon>Placobranchoidea</taxon>
        <taxon>Plakobranchidae</taxon>
        <taxon>Elysia</taxon>
    </lineage>
</organism>
<dbReference type="Proteomes" id="UP001283361">
    <property type="component" value="Unassembled WGS sequence"/>
</dbReference>
<dbReference type="EMBL" id="JAWDGP010000340">
    <property type="protein sequence ID" value="KAK3801306.1"/>
    <property type="molecule type" value="Genomic_DNA"/>
</dbReference>
<evidence type="ECO:0000313" key="2">
    <source>
        <dbReference type="Proteomes" id="UP001283361"/>
    </source>
</evidence>
<reference evidence="1" key="1">
    <citation type="journal article" date="2023" name="G3 (Bethesda)">
        <title>A reference genome for the long-term kleptoplast-retaining sea slug Elysia crispata morphotype clarki.</title>
        <authorList>
            <person name="Eastman K.E."/>
            <person name="Pendleton A.L."/>
            <person name="Shaikh M.A."/>
            <person name="Suttiyut T."/>
            <person name="Ogas R."/>
            <person name="Tomko P."/>
            <person name="Gavelis G."/>
            <person name="Widhalm J.R."/>
            <person name="Wisecaver J.H."/>
        </authorList>
    </citation>
    <scope>NUCLEOTIDE SEQUENCE</scope>
    <source>
        <strain evidence="1">ECLA1</strain>
    </source>
</reference>
<sequence length="152" mass="17346">MVTITKEALVDSSLMSIAIQQYKWPFKIGAFIRTCLGIRDHHHDSIPPSFQNMSWHQRLSSCLNTTIISKHVLASDIEVNTKCMNTTDLGIIIKTQDHQHFKTGLCFRRHSHKNDTETSEQISVSVTIVKHQRHLRAIDSPPSQLYPQNLSS</sequence>
<name>A0AAE1B9J6_9GAST</name>
<gene>
    <name evidence="1" type="ORF">RRG08_023579</name>
</gene>